<reference evidence="1 2" key="1">
    <citation type="submission" date="2018-11" db="EMBL/GenBank/DDBJ databases">
        <authorList>
            <consortium name="Pathogen Informatics"/>
        </authorList>
    </citation>
    <scope>NUCLEOTIDE SEQUENCE [LARGE SCALE GENOMIC DNA]</scope>
    <source>
        <strain evidence="1 2">Zambia</strain>
    </source>
</reference>
<sequence length="315" mass="36001">MLVAKMKLELKKHLTTGRTISQKFNTAFLKVTDKLNKFKIALSNKFQAFHDLLDGEGTTMESNWKGIKETITSKCHKVLSHKKHHHKEWITVDTLDNIQERRNKKVAINTSRTRSEKGKGQVEYTEVNKQVKRSIRTEKRKYVEYLATTAEKAAREENMRKLYDTTKKVAGNYRKPERPVKSKEGEVITNIEEQQNRWVGHFKELLKRPAPLNPPNVEAAPTDLQINVGSPTVEEVSKAIRQIKSGKAVEPDNIPTEALKADVAATARILHILFSKIWDEEQVPEDWKGILTKIPKKGDLSKCDNYRGITLLSAP</sequence>
<dbReference type="EMBL" id="UZAI01001448">
    <property type="protein sequence ID" value="VDO62056.1"/>
    <property type="molecule type" value="Genomic_DNA"/>
</dbReference>
<proteinExistence type="predicted"/>
<accession>A0A3P7WMS2</accession>
<gene>
    <name evidence="1" type="ORF">SMRZ_LOCUS4529</name>
</gene>
<evidence type="ECO:0008006" key="3">
    <source>
        <dbReference type="Google" id="ProtNLM"/>
    </source>
</evidence>
<dbReference type="Proteomes" id="UP000277204">
    <property type="component" value="Unassembled WGS sequence"/>
</dbReference>
<name>A0A3P7WMS2_9TREM</name>
<evidence type="ECO:0000313" key="1">
    <source>
        <dbReference type="EMBL" id="VDO62056.1"/>
    </source>
</evidence>
<protein>
    <recommendedName>
        <fullName evidence="3">Reverse transcriptase domain-containing protein</fullName>
    </recommendedName>
</protein>
<keyword evidence="2" id="KW-1185">Reference proteome</keyword>
<dbReference type="AlphaFoldDB" id="A0A3P7WMS2"/>
<evidence type="ECO:0000313" key="2">
    <source>
        <dbReference type="Proteomes" id="UP000277204"/>
    </source>
</evidence>
<organism evidence="1 2">
    <name type="scientific">Schistosoma margrebowiei</name>
    <dbReference type="NCBI Taxonomy" id="48269"/>
    <lineage>
        <taxon>Eukaryota</taxon>
        <taxon>Metazoa</taxon>
        <taxon>Spiralia</taxon>
        <taxon>Lophotrochozoa</taxon>
        <taxon>Platyhelminthes</taxon>
        <taxon>Trematoda</taxon>
        <taxon>Digenea</taxon>
        <taxon>Strigeidida</taxon>
        <taxon>Schistosomatoidea</taxon>
        <taxon>Schistosomatidae</taxon>
        <taxon>Schistosoma</taxon>
    </lineage>
</organism>
<dbReference type="PANTHER" id="PTHR19446">
    <property type="entry name" value="REVERSE TRANSCRIPTASES"/>
    <property type="match status" value="1"/>
</dbReference>